<dbReference type="Proteomes" id="UP000245119">
    <property type="component" value="Linkage Group LG1"/>
</dbReference>
<dbReference type="EMBL" id="PZQS01000001">
    <property type="protein sequence ID" value="PVD38672.1"/>
    <property type="molecule type" value="Genomic_DNA"/>
</dbReference>
<proteinExistence type="predicted"/>
<evidence type="ECO:0000313" key="2">
    <source>
        <dbReference type="EMBL" id="PVD38672.1"/>
    </source>
</evidence>
<accession>A0A2T7PZ27</accession>
<organism evidence="2 3">
    <name type="scientific">Pomacea canaliculata</name>
    <name type="common">Golden apple snail</name>
    <dbReference type="NCBI Taxonomy" id="400727"/>
    <lineage>
        <taxon>Eukaryota</taxon>
        <taxon>Metazoa</taxon>
        <taxon>Spiralia</taxon>
        <taxon>Lophotrochozoa</taxon>
        <taxon>Mollusca</taxon>
        <taxon>Gastropoda</taxon>
        <taxon>Caenogastropoda</taxon>
        <taxon>Architaenioglossa</taxon>
        <taxon>Ampullarioidea</taxon>
        <taxon>Ampullariidae</taxon>
        <taxon>Pomacea</taxon>
    </lineage>
</organism>
<keyword evidence="3" id="KW-1185">Reference proteome</keyword>
<protein>
    <submittedName>
        <fullName evidence="2">Uncharacterized protein</fullName>
    </submittedName>
</protein>
<evidence type="ECO:0000256" key="1">
    <source>
        <dbReference type="SAM" id="MobiDB-lite"/>
    </source>
</evidence>
<gene>
    <name evidence="2" type="ORF">C0Q70_01291</name>
</gene>
<dbReference type="AlphaFoldDB" id="A0A2T7PZ27"/>
<feature type="region of interest" description="Disordered" evidence="1">
    <location>
        <begin position="36"/>
        <end position="60"/>
    </location>
</feature>
<reference evidence="2 3" key="1">
    <citation type="submission" date="2018-04" db="EMBL/GenBank/DDBJ databases">
        <title>The genome of golden apple snail Pomacea canaliculata provides insight into stress tolerance and invasive adaptation.</title>
        <authorList>
            <person name="Liu C."/>
            <person name="Liu B."/>
            <person name="Ren Y."/>
            <person name="Zhang Y."/>
            <person name="Wang H."/>
            <person name="Li S."/>
            <person name="Jiang F."/>
            <person name="Yin L."/>
            <person name="Zhang G."/>
            <person name="Qian W."/>
            <person name="Fan W."/>
        </authorList>
    </citation>
    <scope>NUCLEOTIDE SEQUENCE [LARGE SCALE GENOMIC DNA]</scope>
    <source>
        <strain evidence="2">SZHN2017</strain>
        <tissue evidence="2">Muscle</tissue>
    </source>
</reference>
<name>A0A2T7PZ27_POMCA</name>
<evidence type="ECO:0000313" key="3">
    <source>
        <dbReference type="Proteomes" id="UP000245119"/>
    </source>
</evidence>
<comment type="caution">
    <text evidence="2">The sequence shown here is derived from an EMBL/GenBank/DDBJ whole genome shotgun (WGS) entry which is preliminary data.</text>
</comment>
<sequence length="60" mass="6233">MLKAPTFLHVTTKNNNNLGATPNAHRSACMFIVHSPNRDSQQKPRGGAATPLVAAGGAGH</sequence>